<gene>
    <name evidence="2" type="ORF">RM445_29245</name>
</gene>
<keyword evidence="3" id="KW-1185">Reference proteome</keyword>
<reference evidence="3" key="1">
    <citation type="submission" date="2023-07" db="EMBL/GenBank/DDBJ databases">
        <title>30 novel species of actinomycetes from the DSMZ collection.</title>
        <authorList>
            <person name="Nouioui I."/>
        </authorList>
    </citation>
    <scope>NUCLEOTIDE SEQUENCE [LARGE SCALE GENOMIC DNA]</scope>
    <source>
        <strain evidence="3">DSM 45834</strain>
    </source>
</reference>
<evidence type="ECO:0000313" key="3">
    <source>
        <dbReference type="Proteomes" id="UP001183202"/>
    </source>
</evidence>
<protein>
    <recommendedName>
        <fullName evidence="4">Lipoprotein antigen</fullName>
    </recommendedName>
</protein>
<accession>A0ABU2NHZ9</accession>
<dbReference type="RefSeq" id="WP_311560099.1">
    <property type="nucleotide sequence ID" value="NZ_JAVREJ010000036.1"/>
</dbReference>
<evidence type="ECO:0000256" key="1">
    <source>
        <dbReference type="SAM" id="MobiDB-lite"/>
    </source>
</evidence>
<dbReference type="EMBL" id="JAVREJ010000036">
    <property type="protein sequence ID" value="MDT0353587.1"/>
    <property type="molecule type" value="Genomic_DNA"/>
</dbReference>
<evidence type="ECO:0000313" key="2">
    <source>
        <dbReference type="EMBL" id="MDT0353587.1"/>
    </source>
</evidence>
<dbReference type="Proteomes" id="UP001183202">
    <property type="component" value="Unassembled WGS sequence"/>
</dbReference>
<organism evidence="2 3">
    <name type="scientific">Pseudonocardia charpentierae</name>
    <dbReference type="NCBI Taxonomy" id="3075545"/>
    <lineage>
        <taxon>Bacteria</taxon>
        <taxon>Bacillati</taxon>
        <taxon>Actinomycetota</taxon>
        <taxon>Actinomycetes</taxon>
        <taxon>Pseudonocardiales</taxon>
        <taxon>Pseudonocardiaceae</taxon>
        <taxon>Pseudonocardia</taxon>
    </lineage>
</organism>
<sequence length="181" mass="17639">MAGCSAPTAGSAPAAAGADTADAAVGSGGGSGGSGACGSESGFCITVDITGAATVQGTAQALNLGTCADFAKGESPGGDLQLPGLLGEEIGGKKVSAVNEIREYAGPGTYEKDVIRSVGGVIDVSIDTTPYQLADETTAQAVINADGSGSFTFTDLKEGEQGNPTTPKGMISGSYSWTCTD</sequence>
<feature type="region of interest" description="Disordered" evidence="1">
    <location>
        <begin position="157"/>
        <end position="181"/>
    </location>
</feature>
<proteinExistence type="predicted"/>
<evidence type="ECO:0008006" key="4">
    <source>
        <dbReference type="Google" id="ProtNLM"/>
    </source>
</evidence>
<name>A0ABU2NHZ9_9PSEU</name>
<comment type="caution">
    <text evidence="2">The sequence shown here is derived from an EMBL/GenBank/DDBJ whole genome shotgun (WGS) entry which is preliminary data.</text>
</comment>